<keyword evidence="7" id="KW-0961">Cell wall biogenesis/degradation</keyword>
<feature type="chain" id="PRO_5013646406" description="Exopolygalacturonase-like" evidence="10">
    <location>
        <begin position="29"/>
        <end position="396"/>
    </location>
</feature>
<dbReference type="FunFam" id="2.160.20.10:FF:000004">
    <property type="entry name" value="Pectin lyase-like superfamily protein"/>
    <property type="match status" value="1"/>
</dbReference>
<dbReference type="Gene3D" id="2.160.20.10">
    <property type="entry name" value="Single-stranded right-handed beta-helix, Pectin lyase-like"/>
    <property type="match status" value="1"/>
</dbReference>
<comment type="caution">
    <text evidence="11">The sequence shown here is derived from an EMBL/GenBank/DDBJ whole genome shotgun (WGS) entry which is preliminary data.</text>
</comment>
<organism evidence="11 12">
    <name type="scientific">Capsicum annuum</name>
    <name type="common">Capsicum pepper</name>
    <dbReference type="NCBI Taxonomy" id="4072"/>
    <lineage>
        <taxon>Eukaryota</taxon>
        <taxon>Viridiplantae</taxon>
        <taxon>Streptophyta</taxon>
        <taxon>Embryophyta</taxon>
        <taxon>Tracheophyta</taxon>
        <taxon>Spermatophyta</taxon>
        <taxon>Magnoliopsida</taxon>
        <taxon>eudicotyledons</taxon>
        <taxon>Gunneridae</taxon>
        <taxon>Pentapetalae</taxon>
        <taxon>asterids</taxon>
        <taxon>lamiids</taxon>
        <taxon>Solanales</taxon>
        <taxon>Solanaceae</taxon>
        <taxon>Solanoideae</taxon>
        <taxon>Capsiceae</taxon>
        <taxon>Capsicum</taxon>
    </lineage>
</organism>
<dbReference type="InterPro" id="IPR006626">
    <property type="entry name" value="PbH1"/>
</dbReference>
<keyword evidence="4" id="KW-0964">Secreted</keyword>
<evidence type="ECO:0000256" key="1">
    <source>
        <dbReference type="ARBA" id="ARBA00004191"/>
    </source>
</evidence>
<dbReference type="GO" id="GO:0071555">
    <property type="term" value="P:cell wall organization"/>
    <property type="evidence" value="ECO:0007669"/>
    <property type="project" value="UniProtKB-KW"/>
</dbReference>
<dbReference type="GO" id="GO:0005975">
    <property type="term" value="P:carbohydrate metabolic process"/>
    <property type="evidence" value="ECO:0007669"/>
    <property type="project" value="InterPro"/>
</dbReference>
<sequence>MASSFFFFHFLSFFVIFLIIIKVSQVHGKGTVVNIQDFGALPDGKTDSSQAILKAWSQACKSKVGGTIFIPPGTFLLNTVTFSGPCNGPTIFNVNGVLRAPTGNSRYEYWILFQHINGLTINGKGSLDGQGPSAWSLYNVKANSRHPPSSIKFNDMSNVLIQSITSINSKFFHYQIDGSQGIHFEDVTITAPGDSPNTDGIHIGNSNDTIIHKAKISTGDDCISIGPGTSNIHISEVYCGPGHGISIGSLGKYQNEADVNGVVVRDCTLVRTQNGLRIKSWAPSPPSKVFNVTFEDIDVNHVENPIIIDQQYCPHSTCSKQGGESQVQISNVKFINIRGTSASKVGVVLNCSKSFRCQGIEIRDLDLTFNGHEITATCSNANINFYGQQIAAPICT</sequence>
<feature type="signal peptide" evidence="10">
    <location>
        <begin position="1"/>
        <end position="28"/>
    </location>
</feature>
<evidence type="ECO:0000256" key="10">
    <source>
        <dbReference type="SAM" id="SignalP"/>
    </source>
</evidence>
<evidence type="ECO:0000256" key="4">
    <source>
        <dbReference type="ARBA" id="ARBA00022525"/>
    </source>
</evidence>
<dbReference type="EMBL" id="AYRZ02000022">
    <property type="protein sequence ID" value="PHT63867.1"/>
    <property type="molecule type" value="Genomic_DNA"/>
</dbReference>
<reference evidence="11 12" key="2">
    <citation type="journal article" date="2017" name="Genome Biol.">
        <title>New reference genome sequences of hot pepper reveal the massive evolution of plant disease-resistance genes by retroduplication.</title>
        <authorList>
            <person name="Kim S."/>
            <person name="Park J."/>
            <person name="Yeom S.I."/>
            <person name="Kim Y.M."/>
            <person name="Seo E."/>
            <person name="Kim K.T."/>
            <person name="Kim M.S."/>
            <person name="Lee J.M."/>
            <person name="Cheong K."/>
            <person name="Shin H.S."/>
            <person name="Kim S.B."/>
            <person name="Han K."/>
            <person name="Lee J."/>
            <person name="Park M."/>
            <person name="Lee H.A."/>
            <person name="Lee H.Y."/>
            <person name="Lee Y."/>
            <person name="Oh S."/>
            <person name="Lee J.H."/>
            <person name="Choi E."/>
            <person name="Choi E."/>
            <person name="Lee S.E."/>
            <person name="Jeon J."/>
            <person name="Kim H."/>
            <person name="Choi G."/>
            <person name="Song H."/>
            <person name="Lee J."/>
            <person name="Lee S.C."/>
            <person name="Kwon J.K."/>
            <person name="Lee H.Y."/>
            <person name="Koo N."/>
            <person name="Hong Y."/>
            <person name="Kim R.W."/>
            <person name="Kang W.H."/>
            <person name="Huh J.H."/>
            <person name="Kang B.C."/>
            <person name="Yang T.J."/>
            <person name="Lee Y.H."/>
            <person name="Bennetzen J.L."/>
            <person name="Choi D."/>
        </authorList>
    </citation>
    <scope>NUCLEOTIDE SEQUENCE [LARGE SCALE GENOMIC DNA]</scope>
    <source>
        <strain evidence="12">cv. CM334</strain>
    </source>
</reference>
<dbReference type="SUPFAM" id="SSF51126">
    <property type="entry name" value="Pectin lyase-like"/>
    <property type="match status" value="1"/>
</dbReference>
<keyword evidence="12" id="KW-1185">Reference proteome</keyword>
<dbReference type="GO" id="GO:0004650">
    <property type="term" value="F:polygalacturonase activity"/>
    <property type="evidence" value="ECO:0007669"/>
    <property type="project" value="InterPro"/>
</dbReference>
<keyword evidence="3" id="KW-0134">Cell wall</keyword>
<comment type="subcellular location">
    <subcellularLocation>
        <location evidence="1">Secreted</location>
        <location evidence="1">Cell wall</location>
    </subcellularLocation>
</comment>
<dbReference type="Pfam" id="PF00295">
    <property type="entry name" value="Glyco_hydro_28"/>
    <property type="match status" value="1"/>
</dbReference>
<feature type="active site" evidence="8">
    <location>
        <position position="243"/>
    </location>
</feature>
<evidence type="ECO:0000256" key="2">
    <source>
        <dbReference type="ARBA" id="ARBA00008834"/>
    </source>
</evidence>
<accession>A0A2G2Y299</accession>
<dbReference type="PANTHER" id="PTHR31375">
    <property type="match status" value="1"/>
</dbReference>
<keyword evidence="5 9" id="KW-0378">Hydrolase</keyword>
<protein>
    <recommendedName>
        <fullName evidence="13">Exopolygalacturonase-like</fullName>
    </recommendedName>
</protein>
<dbReference type="Proteomes" id="UP000222542">
    <property type="component" value="Unassembled WGS sequence"/>
</dbReference>
<name>A0A2G2Y299_CAPAN</name>
<evidence type="ECO:0000256" key="5">
    <source>
        <dbReference type="ARBA" id="ARBA00022801"/>
    </source>
</evidence>
<comment type="similarity">
    <text evidence="2 9">Belongs to the glycosyl hydrolase 28 family.</text>
</comment>
<dbReference type="SMR" id="A0A2G2Y299"/>
<evidence type="ECO:0008006" key="13">
    <source>
        <dbReference type="Google" id="ProtNLM"/>
    </source>
</evidence>
<dbReference type="STRING" id="4072.A0A2G2Y299"/>
<dbReference type="PROSITE" id="PS00502">
    <property type="entry name" value="POLYGALACTURONASE"/>
    <property type="match status" value="1"/>
</dbReference>
<evidence type="ECO:0000313" key="11">
    <source>
        <dbReference type="EMBL" id="PHT63867.1"/>
    </source>
</evidence>
<evidence type="ECO:0000256" key="9">
    <source>
        <dbReference type="RuleBase" id="RU361169"/>
    </source>
</evidence>
<keyword evidence="6 9" id="KW-0326">Glycosidase</keyword>
<evidence type="ECO:0000256" key="8">
    <source>
        <dbReference type="PROSITE-ProRule" id="PRU10052"/>
    </source>
</evidence>
<dbReference type="InterPro" id="IPR000743">
    <property type="entry name" value="Glyco_hydro_28"/>
</dbReference>
<dbReference type="SMART" id="SM00710">
    <property type="entry name" value="PbH1"/>
    <property type="match status" value="7"/>
</dbReference>
<gene>
    <name evidence="11" type="ORF">T459_32287</name>
</gene>
<evidence type="ECO:0000313" key="12">
    <source>
        <dbReference type="Proteomes" id="UP000222542"/>
    </source>
</evidence>
<dbReference type="AlphaFoldDB" id="A0A2G2Y299"/>
<evidence type="ECO:0000256" key="7">
    <source>
        <dbReference type="ARBA" id="ARBA00023316"/>
    </source>
</evidence>
<dbReference type="InterPro" id="IPR011050">
    <property type="entry name" value="Pectin_lyase_fold/virulence"/>
</dbReference>
<dbReference type="InterPro" id="IPR012334">
    <property type="entry name" value="Pectin_lyas_fold"/>
</dbReference>
<keyword evidence="10" id="KW-0732">Signal</keyword>
<evidence type="ECO:0000256" key="3">
    <source>
        <dbReference type="ARBA" id="ARBA00022512"/>
    </source>
</evidence>
<proteinExistence type="inferred from homology"/>
<reference evidence="11 12" key="1">
    <citation type="journal article" date="2014" name="Nat. Genet.">
        <title>Genome sequence of the hot pepper provides insights into the evolution of pungency in Capsicum species.</title>
        <authorList>
            <person name="Kim S."/>
            <person name="Park M."/>
            <person name="Yeom S.I."/>
            <person name="Kim Y.M."/>
            <person name="Lee J.M."/>
            <person name="Lee H.A."/>
            <person name="Seo E."/>
            <person name="Choi J."/>
            <person name="Cheong K."/>
            <person name="Kim K.T."/>
            <person name="Jung K."/>
            <person name="Lee G.W."/>
            <person name="Oh S.K."/>
            <person name="Bae C."/>
            <person name="Kim S.B."/>
            <person name="Lee H.Y."/>
            <person name="Kim S.Y."/>
            <person name="Kim M.S."/>
            <person name="Kang B.C."/>
            <person name="Jo Y.D."/>
            <person name="Yang H.B."/>
            <person name="Jeong H.J."/>
            <person name="Kang W.H."/>
            <person name="Kwon J.K."/>
            <person name="Shin C."/>
            <person name="Lim J.Y."/>
            <person name="Park J.H."/>
            <person name="Huh J.H."/>
            <person name="Kim J.S."/>
            <person name="Kim B.D."/>
            <person name="Cohen O."/>
            <person name="Paran I."/>
            <person name="Suh M.C."/>
            <person name="Lee S.B."/>
            <person name="Kim Y.K."/>
            <person name="Shin Y."/>
            <person name="Noh S.J."/>
            <person name="Park J."/>
            <person name="Seo Y.S."/>
            <person name="Kwon S.Y."/>
            <person name="Kim H.A."/>
            <person name="Park J.M."/>
            <person name="Kim H.J."/>
            <person name="Choi S.B."/>
            <person name="Bosland P.W."/>
            <person name="Reeves G."/>
            <person name="Jo S.H."/>
            <person name="Lee B.W."/>
            <person name="Cho H.T."/>
            <person name="Choi H.S."/>
            <person name="Lee M.S."/>
            <person name="Yu Y."/>
            <person name="Do Choi Y."/>
            <person name="Park B.S."/>
            <person name="van Deynze A."/>
            <person name="Ashrafi H."/>
            <person name="Hill T."/>
            <person name="Kim W.T."/>
            <person name="Pai H.S."/>
            <person name="Ahn H.K."/>
            <person name="Yeam I."/>
            <person name="Giovannoni J.J."/>
            <person name="Rose J.K."/>
            <person name="Sorensen I."/>
            <person name="Lee S.J."/>
            <person name="Kim R.W."/>
            <person name="Choi I.Y."/>
            <person name="Choi B.S."/>
            <person name="Lim J.S."/>
            <person name="Lee Y.H."/>
            <person name="Choi D."/>
        </authorList>
    </citation>
    <scope>NUCLEOTIDE SEQUENCE [LARGE SCALE GENOMIC DNA]</scope>
    <source>
        <strain evidence="12">cv. CM334</strain>
    </source>
</reference>
<evidence type="ECO:0000256" key="6">
    <source>
        <dbReference type="ARBA" id="ARBA00023295"/>
    </source>
</evidence>
<dbReference type="OMA" id="WILFQHI"/>
<dbReference type="Gramene" id="PHT63867">
    <property type="protein sequence ID" value="PHT63867"/>
    <property type="gene ID" value="T459_32287"/>
</dbReference>